<keyword evidence="8" id="KW-1185">Reference proteome</keyword>
<evidence type="ECO:0000256" key="6">
    <source>
        <dbReference type="SAM" id="Phobius"/>
    </source>
</evidence>
<keyword evidence="5 6" id="KW-0472">Membrane</keyword>
<keyword evidence="4 6" id="KW-1133">Transmembrane helix</keyword>
<evidence type="ECO:0000256" key="1">
    <source>
        <dbReference type="ARBA" id="ARBA00004141"/>
    </source>
</evidence>
<sequence length="113" mass="13176">MFFYQTEHLQINSSVLGISKVFGQANMLLWGIIYNHYLKFYVVIFSGFLEVLFFFKILPFSVLIAQICPQWCEGSIMTFLMSAIAFTFIVWGYFGVALASYRNRFLVVDRIVK</sequence>
<name>A0AAV1WA88_LUPLU</name>
<dbReference type="GO" id="GO:0016020">
    <property type="term" value="C:membrane"/>
    <property type="evidence" value="ECO:0007669"/>
    <property type="project" value="UniProtKB-SubCell"/>
</dbReference>
<protein>
    <submittedName>
        <fullName evidence="7">Uncharacterized protein</fullName>
    </submittedName>
</protein>
<evidence type="ECO:0000313" key="7">
    <source>
        <dbReference type="EMBL" id="CAL0306246.1"/>
    </source>
</evidence>
<feature type="transmembrane region" description="Helical" evidence="6">
    <location>
        <begin position="15"/>
        <end position="33"/>
    </location>
</feature>
<comment type="subcellular location">
    <subcellularLocation>
        <location evidence="1">Membrane</location>
        <topology evidence="1">Multi-pass membrane protein</topology>
    </subcellularLocation>
</comment>
<organism evidence="7 8">
    <name type="scientific">Lupinus luteus</name>
    <name type="common">European yellow lupine</name>
    <dbReference type="NCBI Taxonomy" id="3873"/>
    <lineage>
        <taxon>Eukaryota</taxon>
        <taxon>Viridiplantae</taxon>
        <taxon>Streptophyta</taxon>
        <taxon>Embryophyta</taxon>
        <taxon>Tracheophyta</taxon>
        <taxon>Spermatophyta</taxon>
        <taxon>Magnoliopsida</taxon>
        <taxon>eudicotyledons</taxon>
        <taxon>Gunneridae</taxon>
        <taxon>Pentapetalae</taxon>
        <taxon>rosids</taxon>
        <taxon>fabids</taxon>
        <taxon>Fabales</taxon>
        <taxon>Fabaceae</taxon>
        <taxon>Papilionoideae</taxon>
        <taxon>50 kb inversion clade</taxon>
        <taxon>genistoids sensu lato</taxon>
        <taxon>core genistoids</taxon>
        <taxon>Genisteae</taxon>
        <taxon>Lupinus</taxon>
    </lineage>
</organism>
<dbReference type="Pfam" id="PF03092">
    <property type="entry name" value="BT1"/>
    <property type="match status" value="2"/>
</dbReference>
<evidence type="ECO:0000313" key="8">
    <source>
        <dbReference type="Proteomes" id="UP001497480"/>
    </source>
</evidence>
<feature type="transmembrane region" description="Helical" evidence="6">
    <location>
        <begin position="40"/>
        <end position="64"/>
    </location>
</feature>
<evidence type="ECO:0000256" key="5">
    <source>
        <dbReference type="ARBA" id="ARBA00023136"/>
    </source>
</evidence>
<keyword evidence="2" id="KW-0813">Transport</keyword>
<dbReference type="PANTHER" id="PTHR31585">
    <property type="entry name" value="FOLATE-BIOPTERIN TRANSPORTER 1, CHLOROPLASTIC"/>
    <property type="match status" value="1"/>
</dbReference>
<dbReference type="InterPro" id="IPR039309">
    <property type="entry name" value="BT1"/>
</dbReference>
<keyword evidence="3 6" id="KW-0812">Transmembrane</keyword>
<reference evidence="7 8" key="1">
    <citation type="submission" date="2024-03" db="EMBL/GenBank/DDBJ databases">
        <authorList>
            <person name="Martinez-Hernandez J."/>
        </authorList>
    </citation>
    <scope>NUCLEOTIDE SEQUENCE [LARGE SCALE GENOMIC DNA]</scope>
</reference>
<dbReference type="EMBL" id="CAXHTB010000005">
    <property type="protein sequence ID" value="CAL0306246.1"/>
    <property type="molecule type" value="Genomic_DNA"/>
</dbReference>
<feature type="transmembrane region" description="Helical" evidence="6">
    <location>
        <begin position="76"/>
        <end position="101"/>
    </location>
</feature>
<dbReference type="Proteomes" id="UP001497480">
    <property type="component" value="Unassembled WGS sequence"/>
</dbReference>
<dbReference type="PANTHER" id="PTHR31585:SF2">
    <property type="entry name" value="FOLATE-BIOPTERIN TRANSPORTER 7-RELATED"/>
    <property type="match status" value="1"/>
</dbReference>
<gene>
    <name evidence="7" type="ORF">LLUT_LOCUS7306</name>
</gene>
<evidence type="ECO:0000256" key="3">
    <source>
        <dbReference type="ARBA" id="ARBA00022692"/>
    </source>
</evidence>
<dbReference type="AlphaFoldDB" id="A0AAV1WA88"/>
<accession>A0AAV1WA88</accession>
<comment type="caution">
    <text evidence="7">The sequence shown here is derived from an EMBL/GenBank/DDBJ whole genome shotgun (WGS) entry which is preliminary data.</text>
</comment>
<evidence type="ECO:0000256" key="2">
    <source>
        <dbReference type="ARBA" id="ARBA00022448"/>
    </source>
</evidence>
<evidence type="ECO:0000256" key="4">
    <source>
        <dbReference type="ARBA" id="ARBA00022989"/>
    </source>
</evidence>
<proteinExistence type="predicted"/>